<comment type="subcellular location">
    <subcellularLocation>
        <location evidence="1">Secreted</location>
        <location evidence="1">Cell wall</location>
    </subcellularLocation>
</comment>
<dbReference type="EMBL" id="BSYO01000004">
    <property type="protein sequence ID" value="GMH03645.1"/>
    <property type="molecule type" value="Genomic_DNA"/>
</dbReference>
<feature type="domain" description="DUF642" evidence="7">
    <location>
        <begin position="182"/>
        <end position="347"/>
    </location>
</feature>
<feature type="signal peptide" evidence="6">
    <location>
        <begin position="1"/>
        <end position="20"/>
    </location>
</feature>
<sequence>MLRPSLVLLLLLASLNFSSGALCVSPTPFFCSTMLRPSLVLLLLLASLNFSSGGLLPNGNFESGPLPSELSGTRVRGKNAIPNWETSGFIEYIKSGYKQGDMILVVPEGKCAVRLGNEASIKQKTIYSSVGFDTYAWGFLAEDDEIKISLHNPGMAEDPACGPLIDTVAINILHPPRPTNANLLKNANFEEGPYVFHNSSWGVLIPPNIEDDHSPLPAWMVESLKAVKYIDSHHFSVPEGKRAVELVAGKESVIAQTIRTNPGKDYVLNFAIGDSNSGCIGPLNVEASVGKDTVTVSYESKGNGGFIRAKLPFKAESTRMRIRFSSMFYTMKEDGSLCGPVIDDVMVLSVRHPRHLIYRIQKSDKGGIEADMITHRTNRDAAASANEAEKEILGCKRMENHKLQNSTWFETNRKEIVVHKNGNGLTGKWSPSSVIRQCF</sequence>
<protein>
    <recommendedName>
        <fullName evidence="7">DUF642 domain-containing protein</fullName>
    </recommendedName>
</protein>
<dbReference type="Proteomes" id="UP001279734">
    <property type="component" value="Unassembled WGS sequence"/>
</dbReference>
<reference evidence="8" key="1">
    <citation type="submission" date="2023-05" db="EMBL/GenBank/DDBJ databases">
        <title>Nepenthes gracilis genome sequencing.</title>
        <authorList>
            <person name="Fukushima K."/>
        </authorList>
    </citation>
    <scope>NUCLEOTIDE SEQUENCE</scope>
    <source>
        <strain evidence="8">SING2019-196</strain>
    </source>
</reference>
<keyword evidence="2" id="KW-0134">Cell wall</keyword>
<dbReference type="AlphaFoldDB" id="A0AAD3XGH0"/>
<keyword evidence="4 6" id="KW-0732">Signal</keyword>
<evidence type="ECO:0000313" key="9">
    <source>
        <dbReference type="Proteomes" id="UP001279734"/>
    </source>
</evidence>
<dbReference type="Gene3D" id="2.60.120.260">
    <property type="entry name" value="Galactose-binding domain-like"/>
    <property type="match status" value="1"/>
</dbReference>
<keyword evidence="9" id="KW-1185">Reference proteome</keyword>
<organism evidence="8 9">
    <name type="scientific">Nepenthes gracilis</name>
    <name type="common">Slender pitcher plant</name>
    <dbReference type="NCBI Taxonomy" id="150966"/>
    <lineage>
        <taxon>Eukaryota</taxon>
        <taxon>Viridiplantae</taxon>
        <taxon>Streptophyta</taxon>
        <taxon>Embryophyta</taxon>
        <taxon>Tracheophyta</taxon>
        <taxon>Spermatophyta</taxon>
        <taxon>Magnoliopsida</taxon>
        <taxon>eudicotyledons</taxon>
        <taxon>Gunneridae</taxon>
        <taxon>Pentapetalae</taxon>
        <taxon>Caryophyllales</taxon>
        <taxon>Nepenthaceae</taxon>
        <taxon>Nepenthes</taxon>
    </lineage>
</organism>
<dbReference type="PANTHER" id="PTHR31265">
    <property type="entry name" value="OS02G0527500 PROTEIN-RELATED"/>
    <property type="match status" value="1"/>
</dbReference>
<dbReference type="InterPro" id="IPR006946">
    <property type="entry name" value="DGR2-like_dom"/>
</dbReference>
<evidence type="ECO:0000256" key="2">
    <source>
        <dbReference type="ARBA" id="ARBA00022512"/>
    </source>
</evidence>
<comment type="caution">
    <text evidence="8">The sequence shown here is derived from an EMBL/GenBank/DDBJ whole genome shotgun (WGS) entry which is preliminary data.</text>
</comment>
<dbReference type="FunFam" id="2.60.120.260:FF:000031">
    <property type="entry name" value="DUF642 family protein"/>
    <property type="match status" value="1"/>
</dbReference>
<proteinExistence type="predicted"/>
<evidence type="ECO:0000256" key="1">
    <source>
        <dbReference type="ARBA" id="ARBA00004191"/>
    </source>
</evidence>
<dbReference type="PANTHER" id="PTHR31265:SF3">
    <property type="entry name" value="OS02G0205200 PROTEIN"/>
    <property type="match status" value="1"/>
</dbReference>
<evidence type="ECO:0000313" key="8">
    <source>
        <dbReference type="EMBL" id="GMH03645.1"/>
    </source>
</evidence>
<keyword evidence="5" id="KW-0325">Glycoprotein</keyword>
<gene>
    <name evidence="8" type="ORF">Nepgr_005484</name>
</gene>
<evidence type="ECO:0000256" key="4">
    <source>
        <dbReference type="ARBA" id="ARBA00022729"/>
    </source>
</evidence>
<name>A0AAD3XGH0_NEPGR</name>
<feature type="chain" id="PRO_5042097739" description="DUF642 domain-containing protein" evidence="6">
    <location>
        <begin position="21"/>
        <end position="439"/>
    </location>
</feature>
<evidence type="ECO:0000256" key="6">
    <source>
        <dbReference type="SAM" id="SignalP"/>
    </source>
</evidence>
<accession>A0AAD3XGH0</accession>
<evidence type="ECO:0000259" key="7">
    <source>
        <dbReference type="Pfam" id="PF04862"/>
    </source>
</evidence>
<dbReference type="InterPro" id="IPR052437">
    <property type="entry name" value="Pectin_Meth_Modulator"/>
</dbReference>
<evidence type="ECO:0000256" key="5">
    <source>
        <dbReference type="ARBA" id="ARBA00023180"/>
    </source>
</evidence>
<dbReference type="Pfam" id="PF04862">
    <property type="entry name" value="DUF642"/>
    <property type="match status" value="2"/>
</dbReference>
<keyword evidence="3" id="KW-0964">Secreted</keyword>
<evidence type="ECO:0000256" key="3">
    <source>
        <dbReference type="ARBA" id="ARBA00022525"/>
    </source>
</evidence>
<feature type="domain" description="DUF642" evidence="7">
    <location>
        <begin position="54"/>
        <end position="124"/>
    </location>
</feature>